<evidence type="ECO:0000313" key="2">
    <source>
        <dbReference type="Proteomes" id="UP000198666"/>
    </source>
</evidence>
<sequence length="54" mass="6091">MLLLLFGLLIVVVITITTPKDLFHSPDEISTAVTQKAKIDAENYIKSTRTNNRF</sequence>
<name>A0A1G6PNE2_9BACI</name>
<dbReference type="AlphaFoldDB" id="A0A1G6PNE2"/>
<dbReference type="EMBL" id="FMZB01000004">
    <property type="protein sequence ID" value="SDC81703.1"/>
    <property type="molecule type" value="Genomic_DNA"/>
</dbReference>
<accession>A0A1G6PNE2</accession>
<dbReference type="STRING" id="361279.SAMN05421663_104200"/>
<evidence type="ECO:0000313" key="1">
    <source>
        <dbReference type="EMBL" id="SDC81703.1"/>
    </source>
</evidence>
<organism evidence="1 2">
    <name type="scientific">Terribacillus halophilus</name>
    <dbReference type="NCBI Taxonomy" id="361279"/>
    <lineage>
        <taxon>Bacteria</taxon>
        <taxon>Bacillati</taxon>
        <taxon>Bacillota</taxon>
        <taxon>Bacilli</taxon>
        <taxon>Bacillales</taxon>
        <taxon>Bacillaceae</taxon>
        <taxon>Terribacillus</taxon>
    </lineage>
</organism>
<dbReference type="Proteomes" id="UP000198666">
    <property type="component" value="Unassembled WGS sequence"/>
</dbReference>
<keyword evidence="2" id="KW-1185">Reference proteome</keyword>
<proteinExistence type="predicted"/>
<reference evidence="2" key="1">
    <citation type="submission" date="2016-10" db="EMBL/GenBank/DDBJ databases">
        <authorList>
            <person name="Varghese N."/>
            <person name="Submissions S."/>
        </authorList>
    </citation>
    <scope>NUCLEOTIDE SEQUENCE [LARGE SCALE GENOMIC DNA]</scope>
    <source>
        <strain evidence="2">DSM 21620</strain>
    </source>
</reference>
<protein>
    <submittedName>
        <fullName evidence="1">Uncharacterized protein</fullName>
    </submittedName>
</protein>
<gene>
    <name evidence="1" type="ORF">SAMN05421663_104200</name>
</gene>